<proteinExistence type="predicted"/>
<evidence type="ECO:0000313" key="2">
    <source>
        <dbReference type="EMBL" id="SBT10074.1"/>
    </source>
</evidence>
<feature type="region of interest" description="Disordered" evidence="1">
    <location>
        <begin position="49"/>
        <end position="94"/>
    </location>
</feature>
<protein>
    <submittedName>
        <fullName evidence="2">Uncharacterized protein</fullName>
    </submittedName>
</protein>
<dbReference type="AlphaFoldDB" id="A0A1A8XYP8"/>
<keyword evidence="3" id="KW-1185">Reference proteome</keyword>
<accession>A0A1A8XYP8</accession>
<reference evidence="2 3" key="1">
    <citation type="submission" date="2016-06" db="EMBL/GenBank/DDBJ databases">
        <authorList>
            <person name="Kjaerup R.B."/>
            <person name="Dalgaard T.S."/>
            <person name="Juul-Madsen H.R."/>
        </authorList>
    </citation>
    <scope>NUCLEOTIDE SEQUENCE [LARGE SCALE GENOMIC DNA]</scope>
    <source>
        <strain evidence="2">3</strain>
    </source>
</reference>
<dbReference type="Proteomes" id="UP000199169">
    <property type="component" value="Unassembled WGS sequence"/>
</dbReference>
<gene>
    <name evidence="2" type="ORF">ACCAA_850004</name>
</gene>
<dbReference type="EMBL" id="FLQX01000166">
    <property type="protein sequence ID" value="SBT10074.1"/>
    <property type="molecule type" value="Genomic_DNA"/>
</dbReference>
<evidence type="ECO:0000256" key="1">
    <source>
        <dbReference type="SAM" id="MobiDB-lite"/>
    </source>
</evidence>
<sequence length="94" mass="10651">MIASRPKQCATFRWRRPSAGSILDFHADDFVQRPASSLAKYANRHAPEQAPLGFRVRHTPYDPTIANGRRPPPREPTRMFAPKISRSPTAPRES</sequence>
<organism evidence="2 3">
    <name type="scientific">Candidatus Accumulibacter aalborgensis</name>
    <dbReference type="NCBI Taxonomy" id="1860102"/>
    <lineage>
        <taxon>Bacteria</taxon>
        <taxon>Pseudomonadati</taxon>
        <taxon>Pseudomonadota</taxon>
        <taxon>Betaproteobacteria</taxon>
        <taxon>Candidatus Accumulibacter</taxon>
    </lineage>
</organism>
<evidence type="ECO:0000313" key="3">
    <source>
        <dbReference type="Proteomes" id="UP000199169"/>
    </source>
</evidence>
<name>A0A1A8XYP8_9PROT</name>